<comment type="caution">
    <text evidence="1">The sequence shown here is derived from an EMBL/GenBank/DDBJ whole genome shotgun (WGS) entry which is preliminary data.</text>
</comment>
<protein>
    <recommendedName>
        <fullName evidence="3">HNH endonuclease</fullName>
    </recommendedName>
</protein>
<reference evidence="2" key="1">
    <citation type="journal article" date="2019" name="Int. J. Syst. Evol. Microbiol.">
        <title>The Global Catalogue of Microorganisms (GCM) 10K type strain sequencing project: providing services to taxonomists for standard genome sequencing and annotation.</title>
        <authorList>
            <consortium name="The Broad Institute Genomics Platform"/>
            <consortium name="The Broad Institute Genome Sequencing Center for Infectious Disease"/>
            <person name="Wu L."/>
            <person name="Ma J."/>
        </authorList>
    </citation>
    <scope>NUCLEOTIDE SEQUENCE [LARGE SCALE GENOMIC DNA]</scope>
    <source>
        <strain evidence="2">CCUG 49679</strain>
    </source>
</reference>
<proteinExistence type="predicted"/>
<dbReference type="RefSeq" id="WP_379790339.1">
    <property type="nucleotide sequence ID" value="NZ_JBHSQB010000004.1"/>
</dbReference>
<gene>
    <name evidence="1" type="ORF">ACFPVY_03410</name>
</gene>
<name>A0ABW1PJ79_9FLAO</name>
<organism evidence="1 2">
    <name type="scientific">Flavobacterium qiangtangense</name>
    <dbReference type="NCBI Taxonomy" id="1442595"/>
    <lineage>
        <taxon>Bacteria</taxon>
        <taxon>Pseudomonadati</taxon>
        <taxon>Bacteroidota</taxon>
        <taxon>Flavobacteriia</taxon>
        <taxon>Flavobacteriales</taxon>
        <taxon>Flavobacteriaceae</taxon>
        <taxon>Flavobacterium</taxon>
    </lineage>
</organism>
<evidence type="ECO:0008006" key="3">
    <source>
        <dbReference type="Google" id="ProtNLM"/>
    </source>
</evidence>
<dbReference type="EMBL" id="JBHSQB010000004">
    <property type="protein sequence ID" value="MFC6095683.1"/>
    <property type="molecule type" value="Genomic_DNA"/>
</dbReference>
<dbReference type="Proteomes" id="UP001596287">
    <property type="component" value="Unassembled WGS sequence"/>
</dbReference>
<evidence type="ECO:0000313" key="1">
    <source>
        <dbReference type="EMBL" id="MFC6095683.1"/>
    </source>
</evidence>
<accession>A0ABW1PJ79</accession>
<evidence type="ECO:0000313" key="2">
    <source>
        <dbReference type="Proteomes" id="UP001596287"/>
    </source>
</evidence>
<sequence>MIKMNFPTDIIARKALEQHFYNSLRGAFEETAINNLLIGAIYNGIQLDLKSILTASFDELFNISETIKTFFIGNIARYQDFCNHFNYDDFRHLLYNFFIEEDIKNNIDLCTCYYCNIDFINTYDNRATYINKVDFLNRASQDELNQIPGISNKTSVLIINQRVISPIKDLSLSFMTEGKSKKILNFKLQHPKGIFTLDHFFPQHSFKTISISLYNLIPSCGPCNSRFKHAANFQIGKNTTYMSPSSNNYVLGEFQVFGLLLRPGKNISNVKNVNDIYLTYEDYLFGQEEFLEIFNIPARYSFHKKEAVKLILKFQRYPQSNIDEIERSLKKSVDRKTIMKDLFGSDLFDEISSNQPLAKLRRDIANQIGLTEQLNS</sequence>
<keyword evidence="2" id="KW-1185">Reference proteome</keyword>